<proteinExistence type="predicted"/>
<reference evidence="4 5" key="1">
    <citation type="submission" date="2020-07" db="EMBL/GenBank/DDBJ databases">
        <title>Genomic Encyclopedia of Type Strains, Phase IV (KMG-IV): sequencing the most valuable type-strain genomes for metagenomic binning, comparative biology and taxonomic classification.</title>
        <authorList>
            <person name="Goeker M."/>
        </authorList>
    </citation>
    <scope>NUCLEOTIDE SEQUENCE [LARGE SCALE GENOMIC DNA]</scope>
    <source>
        <strain evidence="4 5">DSM 17721</strain>
    </source>
</reference>
<comment type="caution">
    <text evidence="4">The sequence shown here is derived from an EMBL/GenBank/DDBJ whole genome shotgun (WGS) entry which is preliminary data.</text>
</comment>
<dbReference type="PROSITE" id="PS50045">
    <property type="entry name" value="SIGMA54_INTERACT_4"/>
    <property type="match status" value="1"/>
</dbReference>
<dbReference type="RefSeq" id="WP_181552538.1">
    <property type="nucleotide sequence ID" value="NZ_JACDUS010000014.1"/>
</dbReference>
<protein>
    <submittedName>
        <fullName evidence="4">Transcriptional regulator with GAF, ATPase, and Fis domain</fullName>
    </submittedName>
</protein>
<dbReference type="InterPro" id="IPR002078">
    <property type="entry name" value="Sigma_54_int"/>
</dbReference>
<sequence length="48" mass="5497">MPIGADVRVVAATNRSLFEEVRQGNFREDLYWRLNVVPSVLPPLQNTQ</sequence>
<gene>
    <name evidence="4" type="ORF">HNR65_003275</name>
</gene>
<evidence type="ECO:0000313" key="5">
    <source>
        <dbReference type="Proteomes" id="UP000525298"/>
    </source>
</evidence>
<evidence type="ECO:0000259" key="3">
    <source>
        <dbReference type="PROSITE" id="PS50045"/>
    </source>
</evidence>
<dbReference type="EMBL" id="JACDUS010000014">
    <property type="protein sequence ID" value="MBA2882919.1"/>
    <property type="molecule type" value="Genomic_DNA"/>
</dbReference>
<feature type="domain" description="Sigma-54 factor interaction" evidence="3">
    <location>
        <begin position="1"/>
        <end position="48"/>
    </location>
</feature>
<keyword evidence="1" id="KW-0547">Nucleotide-binding</keyword>
<accession>A0A7W0HM16</accession>
<dbReference type="Pfam" id="PF00158">
    <property type="entry name" value="Sigma54_activat"/>
    <property type="match status" value="1"/>
</dbReference>
<dbReference type="SUPFAM" id="SSF52540">
    <property type="entry name" value="P-loop containing nucleoside triphosphate hydrolases"/>
    <property type="match status" value="1"/>
</dbReference>
<dbReference type="InterPro" id="IPR027417">
    <property type="entry name" value="P-loop_NTPase"/>
</dbReference>
<dbReference type="GO" id="GO:0006355">
    <property type="term" value="P:regulation of DNA-templated transcription"/>
    <property type="evidence" value="ECO:0007669"/>
    <property type="project" value="InterPro"/>
</dbReference>
<dbReference type="Proteomes" id="UP000525298">
    <property type="component" value="Unassembled WGS sequence"/>
</dbReference>
<dbReference type="AlphaFoldDB" id="A0A7W0HM16"/>
<dbReference type="Gene3D" id="3.40.50.300">
    <property type="entry name" value="P-loop containing nucleotide triphosphate hydrolases"/>
    <property type="match status" value="1"/>
</dbReference>
<keyword evidence="5" id="KW-1185">Reference proteome</keyword>
<evidence type="ECO:0000313" key="4">
    <source>
        <dbReference type="EMBL" id="MBA2882919.1"/>
    </source>
</evidence>
<organism evidence="4 5">
    <name type="scientific">Desulfosalsimonas propionicica</name>
    <dbReference type="NCBI Taxonomy" id="332175"/>
    <lineage>
        <taxon>Bacteria</taxon>
        <taxon>Pseudomonadati</taxon>
        <taxon>Thermodesulfobacteriota</taxon>
        <taxon>Desulfobacteria</taxon>
        <taxon>Desulfobacterales</taxon>
        <taxon>Desulfosalsimonadaceae</taxon>
        <taxon>Desulfosalsimonas</taxon>
    </lineage>
</organism>
<dbReference type="PANTHER" id="PTHR32071">
    <property type="entry name" value="TRANSCRIPTIONAL REGULATORY PROTEIN"/>
    <property type="match status" value="1"/>
</dbReference>
<evidence type="ECO:0000256" key="2">
    <source>
        <dbReference type="ARBA" id="ARBA00022840"/>
    </source>
</evidence>
<evidence type="ECO:0000256" key="1">
    <source>
        <dbReference type="ARBA" id="ARBA00022741"/>
    </source>
</evidence>
<keyword evidence="2" id="KW-0067">ATP-binding</keyword>
<name>A0A7W0HM16_9BACT</name>
<dbReference type="GO" id="GO:0005524">
    <property type="term" value="F:ATP binding"/>
    <property type="evidence" value="ECO:0007669"/>
    <property type="project" value="UniProtKB-KW"/>
</dbReference>